<keyword evidence="1" id="KW-1133">Transmembrane helix</keyword>
<evidence type="ECO:0000313" key="3">
    <source>
        <dbReference type="WBParaSite" id="PgB01_g144_t01"/>
    </source>
</evidence>
<feature type="transmembrane region" description="Helical" evidence="1">
    <location>
        <begin position="118"/>
        <end position="144"/>
    </location>
</feature>
<feature type="transmembrane region" description="Helical" evidence="1">
    <location>
        <begin position="188"/>
        <end position="204"/>
    </location>
</feature>
<evidence type="ECO:0000313" key="2">
    <source>
        <dbReference type="Proteomes" id="UP000887569"/>
    </source>
</evidence>
<protein>
    <submittedName>
        <fullName evidence="3">Uncharacterized protein</fullName>
    </submittedName>
</protein>
<keyword evidence="1" id="KW-0812">Transmembrane</keyword>
<feature type="transmembrane region" description="Helical" evidence="1">
    <location>
        <begin position="156"/>
        <end position="182"/>
    </location>
</feature>
<accession>A0A914ZEI5</accession>
<name>A0A914ZEI5_PARUN</name>
<keyword evidence="1" id="KW-0472">Membrane</keyword>
<evidence type="ECO:0000256" key="1">
    <source>
        <dbReference type="SAM" id="Phobius"/>
    </source>
</evidence>
<keyword evidence="2" id="KW-1185">Reference proteome</keyword>
<dbReference type="AlphaFoldDB" id="A0A914ZEI5"/>
<dbReference type="WBParaSite" id="PgB01_g144_t01">
    <property type="protein sequence ID" value="PgB01_g144_t01"/>
    <property type="gene ID" value="PgB01_g144"/>
</dbReference>
<dbReference type="Proteomes" id="UP000887569">
    <property type="component" value="Unplaced"/>
</dbReference>
<organism evidence="2 3">
    <name type="scientific">Parascaris univalens</name>
    <name type="common">Nematode worm</name>
    <dbReference type="NCBI Taxonomy" id="6257"/>
    <lineage>
        <taxon>Eukaryota</taxon>
        <taxon>Metazoa</taxon>
        <taxon>Ecdysozoa</taxon>
        <taxon>Nematoda</taxon>
        <taxon>Chromadorea</taxon>
        <taxon>Rhabditida</taxon>
        <taxon>Spirurina</taxon>
        <taxon>Ascaridomorpha</taxon>
        <taxon>Ascaridoidea</taxon>
        <taxon>Ascarididae</taxon>
        <taxon>Parascaris</taxon>
    </lineage>
</organism>
<reference evidence="3" key="1">
    <citation type="submission" date="2022-11" db="UniProtKB">
        <authorList>
            <consortium name="WormBaseParasite"/>
        </authorList>
    </citation>
    <scope>IDENTIFICATION</scope>
</reference>
<sequence length="205" mass="22215">SLRMTDATLSTPHEILSKAVSSDCSTVDLSSPISASPPPTDIKAKHQFLTADDVRHFVLPHLPPNGSDSAPPYFSSILRDRNGNMTREIADFHYSDSDDYETGFTDPPPQPRCCCISVVTASIGGVLATVAITILFAVYLFIVLKEQNELKVASTNFSLTGALLAICAILVLFSASFIYGTIKNRRRLLLPLILLCICFCVASFG</sequence>
<proteinExistence type="predicted"/>